<feature type="domain" description="Outer membrane lipoprotein BamD-like" evidence="2">
    <location>
        <begin position="6"/>
        <end position="78"/>
    </location>
</feature>
<gene>
    <name evidence="3" type="ORF">EKO23_17830</name>
</gene>
<evidence type="ECO:0000259" key="2">
    <source>
        <dbReference type="Pfam" id="PF13525"/>
    </source>
</evidence>
<comment type="caution">
    <text evidence="3">The sequence shown here is derived from an EMBL/GenBank/DDBJ whole genome shotgun (WGS) entry which is preliminary data.</text>
</comment>
<dbReference type="InterPro" id="IPR039565">
    <property type="entry name" value="BamD-like"/>
</dbReference>
<evidence type="ECO:0000313" key="4">
    <source>
        <dbReference type="Proteomes" id="UP000295198"/>
    </source>
</evidence>
<dbReference type="Pfam" id="PF13525">
    <property type="entry name" value="YfiO"/>
    <property type="match status" value="1"/>
</dbReference>
<evidence type="ECO:0000313" key="3">
    <source>
        <dbReference type="EMBL" id="RYP83943.1"/>
    </source>
</evidence>
<evidence type="ECO:0000256" key="1">
    <source>
        <dbReference type="ARBA" id="ARBA00022729"/>
    </source>
</evidence>
<protein>
    <submittedName>
        <fullName evidence="3">Tetratricopeptide repeat protein</fullName>
    </submittedName>
</protein>
<dbReference type="Proteomes" id="UP000295198">
    <property type="component" value="Unassembled WGS sequence"/>
</dbReference>
<dbReference type="Gene3D" id="1.25.40.10">
    <property type="entry name" value="Tetratricopeptide repeat domain"/>
    <property type="match status" value="1"/>
</dbReference>
<dbReference type="InterPro" id="IPR011990">
    <property type="entry name" value="TPR-like_helical_dom_sf"/>
</dbReference>
<accession>A0A4Q4Z830</accession>
<keyword evidence="4" id="KW-1185">Reference proteome</keyword>
<dbReference type="OrthoDB" id="9799122at2"/>
<organism evidence="3 4">
    <name type="scientific">Nocardioides guangzhouensis</name>
    <dbReference type="NCBI Taxonomy" id="2497878"/>
    <lineage>
        <taxon>Bacteria</taxon>
        <taxon>Bacillati</taxon>
        <taxon>Actinomycetota</taxon>
        <taxon>Actinomycetes</taxon>
        <taxon>Propionibacteriales</taxon>
        <taxon>Nocardioidaceae</taxon>
        <taxon>Nocardioides</taxon>
    </lineage>
</organism>
<proteinExistence type="predicted"/>
<dbReference type="SUPFAM" id="SSF48452">
    <property type="entry name" value="TPR-like"/>
    <property type="match status" value="1"/>
</dbReference>
<reference evidence="3 4" key="1">
    <citation type="submission" date="2019-01" db="EMBL/GenBank/DDBJ databases">
        <title>Nocardioides guangzhouensis sp. nov., an actinobacterium isolated from soil.</title>
        <authorList>
            <person name="Fu Y."/>
            <person name="Cai Y."/>
            <person name="Lin Z."/>
            <person name="Chen P."/>
        </authorList>
    </citation>
    <scope>NUCLEOTIDE SEQUENCE [LARGE SCALE GENOMIC DNA]</scope>
    <source>
        <strain evidence="3 4">130</strain>
    </source>
</reference>
<keyword evidence="1" id="KW-0732">Signal</keyword>
<dbReference type="EMBL" id="SDKM01000028">
    <property type="protein sequence ID" value="RYP83943.1"/>
    <property type="molecule type" value="Genomic_DNA"/>
</dbReference>
<sequence>MLPSLDAYDAYRWAQDRFDHRDYYAAAKVLRRLVDEHPHEHELGDARELLARAYYHSAQLEPAVTTARELLAARPDHAYAALLLARSLERLSRHEEAASARRLADALGAVA</sequence>
<dbReference type="AlphaFoldDB" id="A0A4Q4Z830"/>
<name>A0A4Q4Z830_9ACTN</name>